<dbReference type="SUPFAM" id="SSF161098">
    <property type="entry name" value="MetI-like"/>
    <property type="match status" value="1"/>
</dbReference>
<evidence type="ECO:0000256" key="8">
    <source>
        <dbReference type="RuleBase" id="RU363043"/>
    </source>
</evidence>
<dbReference type="PANTHER" id="PTHR43470:SF3">
    <property type="entry name" value="PHOSPHATE TRANSPORT SYSTEM PERMEASE PROTEIN PSTA-RELATED"/>
    <property type="match status" value="1"/>
</dbReference>
<proteinExistence type="inferred from homology"/>
<name>A0A0E3L7X1_9EURY</name>
<evidence type="ECO:0000259" key="9">
    <source>
        <dbReference type="PROSITE" id="PS50928"/>
    </source>
</evidence>
<evidence type="ECO:0000313" key="11">
    <source>
        <dbReference type="Proteomes" id="UP000033111"/>
    </source>
</evidence>
<feature type="domain" description="ABC transmembrane type-1" evidence="9">
    <location>
        <begin position="86"/>
        <end position="294"/>
    </location>
</feature>
<dbReference type="Pfam" id="PF00528">
    <property type="entry name" value="BPD_transp_1"/>
    <property type="match status" value="1"/>
</dbReference>
<feature type="transmembrane region" description="Helical" evidence="8">
    <location>
        <begin position="123"/>
        <end position="147"/>
    </location>
</feature>
<keyword evidence="4 8" id="KW-1003">Cell membrane</keyword>
<dbReference type="HOGENOM" id="CLU_033621_2_2_2"/>
<dbReference type="Gene3D" id="1.10.3720.10">
    <property type="entry name" value="MetI-like"/>
    <property type="match status" value="1"/>
</dbReference>
<evidence type="ECO:0000313" key="10">
    <source>
        <dbReference type="EMBL" id="AKB27511.1"/>
    </source>
</evidence>
<keyword evidence="7 8" id="KW-0472">Membrane</keyword>
<dbReference type="RefSeq" id="WP_231590410.1">
    <property type="nucleotide sequence ID" value="NZ_CP009506.1"/>
</dbReference>
<protein>
    <recommendedName>
        <fullName evidence="8">Phosphate transport system permease protein PstA</fullName>
    </recommendedName>
</protein>
<feature type="transmembrane region" description="Helical" evidence="8">
    <location>
        <begin position="252"/>
        <end position="270"/>
    </location>
</feature>
<dbReference type="EMBL" id="CP009506">
    <property type="protein sequence ID" value="AKB27511.1"/>
    <property type="molecule type" value="Genomic_DNA"/>
</dbReference>
<dbReference type="InterPro" id="IPR035906">
    <property type="entry name" value="MetI-like_sf"/>
</dbReference>
<dbReference type="PATRIC" id="fig|1434120.4.peg.1005"/>
<dbReference type="Proteomes" id="UP000033111">
    <property type="component" value="Chromosome"/>
</dbReference>
<dbReference type="CDD" id="cd06261">
    <property type="entry name" value="TM_PBP2"/>
    <property type="match status" value="1"/>
</dbReference>
<keyword evidence="5 8" id="KW-0812">Transmembrane</keyword>
<dbReference type="PROSITE" id="PS50928">
    <property type="entry name" value="ABC_TM1"/>
    <property type="match status" value="1"/>
</dbReference>
<evidence type="ECO:0000256" key="5">
    <source>
        <dbReference type="ARBA" id="ARBA00022692"/>
    </source>
</evidence>
<keyword evidence="3" id="KW-0813">Transport</keyword>
<evidence type="ECO:0000256" key="1">
    <source>
        <dbReference type="ARBA" id="ARBA00004651"/>
    </source>
</evidence>
<dbReference type="KEGG" id="msw:MSSIT_0792"/>
<dbReference type="InterPro" id="IPR000515">
    <property type="entry name" value="MetI-like"/>
</dbReference>
<evidence type="ECO:0000256" key="2">
    <source>
        <dbReference type="ARBA" id="ARBA00007069"/>
    </source>
</evidence>
<accession>A0A0E3L7X1</accession>
<dbReference type="GO" id="GO:0005315">
    <property type="term" value="F:phosphate transmembrane transporter activity"/>
    <property type="evidence" value="ECO:0007669"/>
    <property type="project" value="InterPro"/>
</dbReference>
<dbReference type="PANTHER" id="PTHR43470">
    <property type="entry name" value="PHOSPHATE TRANSPORT SYSTEM PERMEASE PROTEIN PSTA-RELATED"/>
    <property type="match status" value="1"/>
</dbReference>
<dbReference type="AlphaFoldDB" id="A0A0E3L7X1"/>
<feature type="transmembrane region" description="Helical" evidence="8">
    <location>
        <begin position="33"/>
        <end position="58"/>
    </location>
</feature>
<organism evidence="10 11">
    <name type="scientific">Methanosarcina siciliae T4/M</name>
    <dbReference type="NCBI Taxonomy" id="1434120"/>
    <lineage>
        <taxon>Archaea</taxon>
        <taxon>Methanobacteriati</taxon>
        <taxon>Methanobacteriota</taxon>
        <taxon>Stenosarchaea group</taxon>
        <taxon>Methanomicrobia</taxon>
        <taxon>Methanosarcinales</taxon>
        <taxon>Methanosarcinaceae</taxon>
        <taxon>Methanosarcina</taxon>
    </lineage>
</organism>
<evidence type="ECO:0000256" key="7">
    <source>
        <dbReference type="ARBA" id="ARBA00023136"/>
    </source>
</evidence>
<dbReference type="GeneID" id="24859569"/>
<feature type="transmembrane region" description="Helical" evidence="8">
    <location>
        <begin position="82"/>
        <end position="111"/>
    </location>
</feature>
<dbReference type="GO" id="GO:0005886">
    <property type="term" value="C:plasma membrane"/>
    <property type="evidence" value="ECO:0007669"/>
    <property type="project" value="UniProtKB-SubCell"/>
</dbReference>
<keyword evidence="11" id="KW-1185">Reference proteome</keyword>
<sequence>MELNPKVNENDRKSFRMQGGLGLGLNARTSERIAFLLIGLSAMLVAGFVVVILAYIIYNGYSAISVEFLTEMPRMRMTQGGIYPAIVGTVLLIIGSMAVALPLGIMAAVYLNEYAGDTRSTWLIEMAINNLAGTPSVVFGLFGLALFVKYFGFGSSILSASLTLSFLIIPVIIRSSQEALIAVPKEYRDSSLALGISKWSTIRHVVLPAAIPGIVTGSILSIGRVAGETAPILLTGVAYFLPRLPDSIYSQFMALPYHLFVLATSGTSIVKTRPLQYGTALVLLMIVLGLNSIAVLIRRHYRKKLQI</sequence>
<evidence type="ECO:0000256" key="3">
    <source>
        <dbReference type="ARBA" id="ARBA00022448"/>
    </source>
</evidence>
<feature type="transmembrane region" description="Helical" evidence="8">
    <location>
        <begin position="276"/>
        <end position="297"/>
    </location>
</feature>
<reference evidence="10 11" key="1">
    <citation type="submission" date="2014-07" db="EMBL/GenBank/DDBJ databases">
        <title>Methanogenic archaea and the global carbon cycle.</title>
        <authorList>
            <person name="Henriksen J.R."/>
            <person name="Luke J."/>
            <person name="Reinhart S."/>
            <person name="Benedict M.N."/>
            <person name="Youngblut N.D."/>
            <person name="Metcalf M.E."/>
            <person name="Whitaker R.J."/>
            <person name="Metcalf W.W."/>
        </authorList>
    </citation>
    <scope>NUCLEOTIDE SEQUENCE [LARGE SCALE GENOMIC DNA]</scope>
    <source>
        <strain evidence="10 11">T4/M</strain>
    </source>
</reference>
<dbReference type="NCBIfam" id="TIGR00974">
    <property type="entry name" value="3a0107s02c"/>
    <property type="match status" value="1"/>
</dbReference>
<gene>
    <name evidence="10" type="ORF">MSSIT_0792</name>
</gene>
<dbReference type="InterPro" id="IPR005672">
    <property type="entry name" value="Phosphate_PstA"/>
</dbReference>
<comment type="subcellular location">
    <subcellularLocation>
        <location evidence="1 8">Cell membrane</location>
        <topology evidence="1 8">Multi-pass membrane protein</topology>
    </subcellularLocation>
</comment>
<feature type="transmembrane region" description="Helical" evidence="8">
    <location>
        <begin position="153"/>
        <end position="173"/>
    </location>
</feature>
<evidence type="ECO:0000256" key="4">
    <source>
        <dbReference type="ARBA" id="ARBA00022475"/>
    </source>
</evidence>
<evidence type="ECO:0000256" key="6">
    <source>
        <dbReference type="ARBA" id="ARBA00022989"/>
    </source>
</evidence>
<dbReference type="GO" id="GO:0035435">
    <property type="term" value="P:phosphate ion transmembrane transport"/>
    <property type="evidence" value="ECO:0007669"/>
    <property type="project" value="InterPro"/>
</dbReference>
<keyword evidence="6 8" id="KW-1133">Transmembrane helix</keyword>
<comment type="similarity">
    <text evidence="2 8">Belongs to the binding-protein-dependent transport system permease family. CysTW subfamily.</text>
</comment>